<feature type="chain" id="PRO_5016302227" evidence="9">
    <location>
        <begin position="30"/>
        <end position="465"/>
    </location>
</feature>
<evidence type="ECO:0000256" key="1">
    <source>
        <dbReference type="ARBA" id="ARBA00004442"/>
    </source>
</evidence>
<dbReference type="Pfam" id="PF02321">
    <property type="entry name" value="OEP"/>
    <property type="match status" value="2"/>
</dbReference>
<dbReference type="GO" id="GO:0015288">
    <property type="term" value="F:porin activity"/>
    <property type="evidence" value="ECO:0007669"/>
    <property type="project" value="TreeGrafter"/>
</dbReference>
<organism evidence="10 11">
    <name type="scientific">Rhodoplanes elegans</name>
    <dbReference type="NCBI Taxonomy" id="29408"/>
    <lineage>
        <taxon>Bacteria</taxon>
        <taxon>Pseudomonadati</taxon>
        <taxon>Pseudomonadota</taxon>
        <taxon>Alphaproteobacteria</taxon>
        <taxon>Hyphomicrobiales</taxon>
        <taxon>Nitrobacteraceae</taxon>
        <taxon>Rhodoplanes</taxon>
    </lineage>
</organism>
<dbReference type="GO" id="GO:1990281">
    <property type="term" value="C:efflux pump complex"/>
    <property type="evidence" value="ECO:0007669"/>
    <property type="project" value="TreeGrafter"/>
</dbReference>
<accession>A0A327KX95</accession>
<evidence type="ECO:0000313" key="10">
    <source>
        <dbReference type="EMBL" id="RAI39988.1"/>
    </source>
</evidence>
<evidence type="ECO:0000313" key="11">
    <source>
        <dbReference type="Proteomes" id="UP000248863"/>
    </source>
</evidence>
<evidence type="ECO:0000256" key="3">
    <source>
        <dbReference type="ARBA" id="ARBA00022448"/>
    </source>
</evidence>
<dbReference type="PANTHER" id="PTHR30026:SF22">
    <property type="entry name" value="OUTER MEMBRANE EFFLUX PROTEIN"/>
    <property type="match status" value="1"/>
</dbReference>
<dbReference type="GO" id="GO:0009279">
    <property type="term" value="C:cell outer membrane"/>
    <property type="evidence" value="ECO:0007669"/>
    <property type="project" value="UniProtKB-SubCell"/>
</dbReference>
<keyword evidence="5" id="KW-0812">Transmembrane</keyword>
<proteinExistence type="inferred from homology"/>
<evidence type="ECO:0000256" key="2">
    <source>
        <dbReference type="ARBA" id="ARBA00007613"/>
    </source>
</evidence>
<sequence length="465" mass="49642">MQVATRYRQRLGAAVIAATLAAGAGSALADTLPGALAQAYQNNPQLNSQRAIVRATDENVPTALSGYRPSISASASVGRQYQRTENQQGGLTVVTEGDFTPRGVGITGTQTLFNGYQTGNRVRQAEGQVSAARETLRLIEQNVLLNGATAYMNLLRDTAILDLQRRNVEVLQEQLRQTRDRFAVGEVTRTDVAQSESRLAAGRSQVSQAESNYTSSKATYRQVIGVEPGKLAAATPVDRLSPGTLPAAVDTGRAQNPSVTAAMFGIDVQALQVKINEGTLLPTLTATANVQQSWDVSPTTPNQFSASVIGQLSVPLYQGGANYAQIRSAKETLGQKRLDLDTARDQAQANVVQAWGQLTAAKAQIEATQAQVSAAEIALNGVREEARVGQRTTLDVLNAQQELVNARVALVTAQRDRVVASYTLLSAVGRLSPVVLGLPTSIYDPVTHYHQVRDAWAGTRTPDGR</sequence>
<feature type="coiled-coil region" evidence="8">
    <location>
        <begin position="358"/>
        <end position="385"/>
    </location>
</feature>
<evidence type="ECO:0000256" key="9">
    <source>
        <dbReference type="SAM" id="SignalP"/>
    </source>
</evidence>
<evidence type="ECO:0000256" key="5">
    <source>
        <dbReference type="ARBA" id="ARBA00022692"/>
    </source>
</evidence>
<dbReference type="EMBL" id="NPEU01000054">
    <property type="protein sequence ID" value="RAI39988.1"/>
    <property type="molecule type" value="Genomic_DNA"/>
</dbReference>
<dbReference type="Gene3D" id="1.20.1600.10">
    <property type="entry name" value="Outer membrane efflux proteins (OEP)"/>
    <property type="match status" value="1"/>
</dbReference>
<dbReference type="InterPro" id="IPR003423">
    <property type="entry name" value="OMP_efflux"/>
</dbReference>
<keyword evidence="3" id="KW-0813">Transport</keyword>
<gene>
    <name evidence="10" type="ORF">CH338_07590</name>
</gene>
<keyword evidence="11" id="KW-1185">Reference proteome</keyword>
<feature type="coiled-coil region" evidence="8">
    <location>
        <begin position="122"/>
        <end position="181"/>
    </location>
</feature>
<evidence type="ECO:0000256" key="6">
    <source>
        <dbReference type="ARBA" id="ARBA00023136"/>
    </source>
</evidence>
<dbReference type="GO" id="GO:0015562">
    <property type="term" value="F:efflux transmembrane transporter activity"/>
    <property type="evidence" value="ECO:0007669"/>
    <property type="project" value="InterPro"/>
</dbReference>
<dbReference type="AlphaFoldDB" id="A0A327KX95"/>
<protein>
    <submittedName>
        <fullName evidence="10">Channel protein TolC</fullName>
    </submittedName>
</protein>
<dbReference type="PANTHER" id="PTHR30026">
    <property type="entry name" value="OUTER MEMBRANE PROTEIN TOLC"/>
    <property type="match status" value="1"/>
</dbReference>
<keyword evidence="7" id="KW-0998">Cell outer membrane</keyword>
<dbReference type="InterPro" id="IPR051906">
    <property type="entry name" value="TolC-like"/>
</dbReference>
<keyword evidence="8" id="KW-0175">Coiled coil</keyword>
<evidence type="ECO:0000256" key="8">
    <source>
        <dbReference type="SAM" id="Coils"/>
    </source>
</evidence>
<evidence type="ECO:0000256" key="7">
    <source>
        <dbReference type="ARBA" id="ARBA00023237"/>
    </source>
</evidence>
<evidence type="ECO:0000256" key="4">
    <source>
        <dbReference type="ARBA" id="ARBA00022452"/>
    </source>
</evidence>
<reference evidence="10 11" key="1">
    <citation type="submission" date="2017-07" db="EMBL/GenBank/DDBJ databases">
        <title>Draft Genome Sequences of Select Purple Nonsulfur Bacteria.</title>
        <authorList>
            <person name="Lasarre B."/>
            <person name="Mckinlay J.B."/>
        </authorList>
    </citation>
    <scope>NUCLEOTIDE SEQUENCE [LARGE SCALE GENOMIC DNA]</scope>
    <source>
        <strain evidence="10 11">DSM 11907</strain>
    </source>
</reference>
<dbReference type="SUPFAM" id="SSF56954">
    <property type="entry name" value="Outer membrane efflux proteins (OEP)"/>
    <property type="match status" value="1"/>
</dbReference>
<comment type="similarity">
    <text evidence="2">Belongs to the outer membrane factor (OMF) (TC 1.B.17) family.</text>
</comment>
<feature type="signal peptide" evidence="9">
    <location>
        <begin position="1"/>
        <end position="29"/>
    </location>
</feature>
<dbReference type="OrthoDB" id="9789368at2"/>
<keyword evidence="9" id="KW-0732">Signal</keyword>
<dbReference type="Proteomes" id="UP000248863">
    <property type="component" value="Unassembled WGS sequence"/>
</dbReference>
<dbReference type="InterPro" id="IPR010130">
    <property type="entry name" value="T1SS_OMP_TolC"/>
</dbReference>
<comment type="subcellular location">
    <subcellularLocation>
        <location evidence="1">Cell outer membrane</location>
    </subcellularLocation>
</comment>
<keyword evidence="6" id="KW-0472">Membrane</keyword>
<keyword evidence="4" id="KW-1134">Transmembrane beta strand</keyword>
<name>A0A327KX95_9BRAD</name>
<comment type="caution">
    <text evidence="10">The sequence shown here is derived from an EMBL/GenBank/DDBJ whole genome shotgun (WGS) entry which is preliminary data.</text>
</comment>
<dbReference type="NCBIfam" id="TIGR01844">
    <property type="entry name" value="type_I_sec_TolC"/>
    <property type="match status" value="1"/>
</dbReference>